<protein>
    <submittedName>
        <fullName evidence="1">Uncharacterized protein</fullName>
    </submittedName>
</protein>
<sequence length="293" mass="34123">MIIKTFLFSCLLMWDIQATVVAQVNEKMPENHHTKIVLKDLDFKTVMNAFYRKQIQTTKIDQLDQQNIPYIGIKHAEYTNALNSDDAVVVFSPAHSYRNAQNELRFLFTTTEVSVDKNNHMLNFCGACAAFTRIYIFKKNTSAQFELLSQSEGENSWMNADFNYLPYPTADIVKNIRRVGPKVKAYVEEQSFSRQGYSTTTLYIVPFDENPRIKKLQVAEISNDNEVTGSEKIYNTRGNYRFLTSEHNGLYDIEIRYSGTRQIYVADRAKIIPVNETHVYHYNEQQQKYIRVK</sequence>
<dbReference type="RefSeq" id="WP_266131169.1">
    <property type="nucleotide sequence ID" value="NZ_JAPKMY010000009.1"/>
</dbReference>
<dbReference type="AlphaFoldDB" id="A0A9X3DV77"/>
<gene>
    <name evidence="1" type="ORF">OSH00_15325</name>
</gene>
<organism evidence="1 2">
    <name type="scientific">Acinetobacter nematophilus</name>
    <dbReference type="NCBI Taxonomy" id="2994642"/>
    <lineage>
        <taxon>Bacteria</taxon>
        <taxon>Pseudomonadati</taxon>
        <taxon>Pseudomonadota</taxon>
        <taxon>Gammaproteobacteria</taxon>
        <taxon>Moraxellales</taxon>
        <taxon>Moraxellaceae</taxon>
        <taxon>Acinetobacter</taxon>
    </lineage>
</organism>
<keyword evidence="2" id="KW-1185">Reference proteome</keyword>
<evidence type="ECO:0000313" key="1">
    <source>
        <dbReference type="EMBL" id="MCX5469099.1"/>
    </source>
</evidence>
<evidence type="ECO:0000313" key="2">
    <source>
        <dbReference type="Proteomes" id="UP001146019"/>
    </source>
</evidence>
<accession>A0A9X3DV77</accession>
<dbReference type="EMBL" id="JAPKMY010000009">
    <property type="protein sequence ID" value="MCX5469099.1"/>
    <property type="molecule type" value="Genomic_DNA"/>
</dbReference>
<dbReference type="Proteomes" id="UP001146019">
    <property type="component" value="Unassembled WGS sequence"/>
</dbReference>
<reference evidence="1" key="1">
    <citation type="submission" date="2022-11" db="EMBL/GenBank/DDBJ databases">
        <title>Biodiversity and phylogenetic relationships of bacteria.</title>
        <authorList>
            <person name="Machado R.A.R."/>
            <person name="Bhat A."/>
            <person name="Loulou A."/>
            <person name="Kallel S."/>
        </authorList>
    </citation>
    <scope>NUCLEOTIDE SEQUENCE</scope>
    <source>
        <strain evidence="1">A-IN1</strain>
    </source>
</reference>
<comment type="caution">
    <text evidence="1">The sequence shown here is derived from an EMBL/GenBank/DDBJ whole genome shotgun (WGS) entry which is preliminary data.</text>
</comment>
<proteinExistence type="predicted"/>
<name>A0A9X3DV77_9GAMM</name>